<reference evidence="8" key="2">
    <citation type="submission" date="2025-09" db="UniProtKB">
        <authorList>
            <consortium name="Ensembl"/>
        </authorList>
    </citation>
    <scope>IDENTIFICATION</scope>
</reference>
<reference evidence="8" key="1">
    <citation type="submission" date="2025-08" db="UniProtKB">
        <authorList>
            <consortium name="Ensembl"/>
        </authorList>
    </citation>
    <scope>IDENTIFICATION</scope>
</reference>
<feature type="transmembrane region" description="Helical" evidence="6">
    <location>
        <begin position="62"/>
        <end position="81"/>
    </location>
</feature>
<name>A0A8C7I066_ONCKI</name>
<dbReference type="GO" id="GO:0016020">
    <property type="term" value="C:membrane"/>
    <property type="evidence" value="ECO:0007669"/>
    <property type="project" value="UniProtKB-SubCell"/>
</dbReference>
<feature type="domain" description="Cation/H+ exchanger transmembrane" evidence="7">
    <location>
        <begin position="78"/>
        <end position="451"/>
    </location>
</feature>
<dbReference type="Proteomes" id="UP000694557">
    <property type="component" value="Unassembled WGS sequence"/>
</dbReference>
<evidence type="ECO:0000259" key="7">
    <source>
        <dbReference type="Pfam" id="PF00999"/>
    </source>
</evidence>
<feature type="transmembrane region" description="Helical" evidence="6">
    <location>
        <begin position="93"/>
        <end position="114"/>
    </location>
</feature>
<evidence type="ECO:0000256" key="3">
    <source>
        <dbReference type="ARBA" id="ARBA00022692"/>
    </source>
</evidence>
<feature type="transmembrane region" description="Helical" evidence="6">
    <location>
        <begin position="150"/>
        <end position="172"/>
    </location>
</feature>
<comment type="subcellular location">
    <subcellularLocation>
        <location evidence="1">Membrane</location>
        <topology evidence="1">Multi-pass membrane protein</topology>
    </subcellularLocation>
</comment>
<feature type="transmembrane region" description="Helical" evidence="6">
    <location>
        <begin position="433"/>
        <end position="453"/>
    </location>
</feature>
<organism evidence="8 9">
    <name type="scientific">Oncorhynchus kisutch</name>
    <name type="common">Coho salmon</name>
    <name type="synonym">Salmo kisutch</name>
    <dbReference type="NCBI Taxonomy" id="8019"/>
    <lineage>
        <taxon>Eukaryota</taxon>
        <taxon>Metazoa</taxon>
        <taxon>Chordata</taxon>
        <taxon>Craniata</taxon>
        <taxon>Vertebrata</taxon>
        <taxon>Euteleostomi</taxon>
        <taxon>Actinopterygii</taxon>
        <taxon>Neopterygii</taxon>
        <taxon>Teleostei</taxon>
        <taxon>Protacanthopterygii</taxon>
        <taxon>Salmoniformes</taxon>
        <taxon>Salmonidae</taxon>
        <taxon>Salmoninae</taxon>
        <taxon>Oncorhynchus</taxon>
    </lineage>
</organism>
<feature type="transmembrane region" description="Helical" evidence="6">
    <location>
        <begin position="120"/>
        <end position="138"/>
    </location>
</feature>
<keyword evidence="3 6" id="KW-0812">Transmembrane</keyword>
<dbReference type="InterPro" id="IPR038770">
    <property type="entry name" value="Na+/solute_symporter_sf"/>
</dbReference>
<proteinExistence type="inferred from homology"/>
<feature type="transmembrane region" description="Helical" evidence="6">
    <location>
        <begin position="223"/>
        <end position="247"/>
    </location>
</feature>
<keyword evidence="4 6" id="KW-1133">Transmembrane helix</keyword>
<keyword evidence="9" id="KW-1185">Reference proteome</keyword>
<dbReference type="GO" id="GO:0015297">
    <property type="term" value="F:antiporter activity"/>
    <property type="evidence" value="ECO:0007669"/>
    <property type="project" value="InterPro"/>
</dbReference>
<dbReference type="InterPro" id="IPR051843">
    <property type="entry name" value="CPA1_transporter"/>
</dbReference>
<feature type="transmembrane region" description="Helical" evidence="6">
    <location>
        <begin position="178"/>
        <end position="202"/>
    </location>
</feature>
<dbReference type="InterPro" id="IPR006153">
    <property type="entry name" value="Cation/H_exchanger_TM"/>
</dbReference>
<feature type="transmembrane region" description="Helical" evidence="6">
    <location>
        <begin position="33"/>
        <end position="50"/>
    </location>
</feature>
<dbReference type="AlphaFoldDB" id="A0A8C7I066"/>
<evidence type="ECO:0000313" key="8">
    <source>
        <dbReference type="Ensembl" id="ENSOKIP00005064851.1"/>
    </source>
</evidence>
<sequence>PQVTEETYFIPRNPTFETIVPCKPNQVQHMQSIISFVLIALVLFGVVWSITEKECLPGGNLFGVTVLFICSVTGGKLVGLIRLPKLPPFPPLLGMLLSGFLLRNIPVVTDAVYIDYRWSASLRNIALAVILAQAGLGLDASALKKLSMVCIRVGMGPCIIEACTVAIASHFLMGLPWIWGFILGFVLGAVSPAVVVPSMLLLQKDGYGLEQGIPTLLMAASSFDDILAITGFTTCMGIAFATGSMWYNLLRGILEVGGGMVAGVLLGFLLRYFPSKDQDNVVMKRSFLLLGLSVFAVFGSNVAGFPGSGGLCTLVLAFLASLGWRRSKVPVEDIVGIAWEVFQPLLFGLIGAEIQISELDKNTVGSLAIGLLVRVLFTFVCVLCAGFNFKEKLFIALAWLPKATVQAAIGSTALDMARTKEDKELEKYGMDVLTVAVLSILLTAPIGALVIGLTGPRLLQKPKNAAWGEDAHTECANTLSA</sequence>
<comment type="similarity">
    <text evidence="2">Belongs to the monovalent cation:proton antiporter 1 (CPA1) transporter (TC 2.A.36) family.</text>
</comment>
<feature type="transmembrane region" description="Helical" evidence="6">
    <location>
        <begin position="305"/>
        <end position="322"/>
    </location>
</feature>
<feature type="transmembrane region" description="Helical" evidence="6">
    <location>
        <begin position="364"/>
        <end position="386"/>
    </location>
</feature>
<accession>A0A8C7I066</accession>
<dbReference type="PANTHER" id="PTHR31102">
    <property type="match status" value="1"/>
</dbReference>
<dbReference type="Ensembl" id="ENSOKIT00005068949.1">
    <property type="protein sequence ID" value="ENSOKIP00005064851.1"/>
    <property type="gene ID" value="ENSOKIG00005027153.1"/>
</dbReference>
<evidence type="ECO:0000256" key="2">
    <source>
        <dbReference type="ARBA" id="ARBA00007367"/>
    </source>
</evidence>
<gene>
    <name evidence="8" type="primary">LOC109894195</name>
</gene>
<evidence type="ECO:0000256" key="6">
    <source>
        <dbReference type="SAM" id="Phobius"/>
    </source>
</evidence>
<dbReference type="Gene3D" id="1.20.1530.20">
    <property type="match status" value="1"/>
</dbReference>
<protein>
    <recommendedName>
        <fullName evidence="7">Cation/H+ exchanger transmembrane domain-containing protein</fullName>
    </recommendedName>
</protein>
<dbReference type="Pfam" id="PF00999">
    <property type="entry name" value="Na_H_Exchanger"/>
    <property type="match status" value="1"/>
</dbReference>
<evidence type="ECO:0000256" key="4">
    <source>
        <dbReference type="ARBA" id="ARBA00022989"/>
    </source>
</evidence>
<evidence type="ECO:0000256" key="5">
    <source>
        <dbReference type="ARBA" id="ARBA00023136"/>
    </source>
</evidence>
<feature type="transmembrane region" description="Helical" evidence="6">
    <location>
        <begin position="253"/>
        <end position="270"/>
    </location>
</feature>
<evidence type="ECO:0000313" key="9">
    <source>
        <dbReference type="Proteomes" id="UP000694557"/>
    </source>
</evidence>
<feature type="transmembrane region" description="Helical" evidence="6">
    <location>
        <begin position="334"/>
        <end position="352"/>
    </location>
</feature>
<keyword evidence="5 6" id="KW-0472">Membrane</keyword>
<dbReference type="GeneTree" id="ENSGT00390000013285"/>
<dbReference type="GO" id="GO:1902600">
    <property type="term" value="P:proton transmembrane transport"/>
    <property type="evidence" value="ECO:0007669"/>
    <property type="project" value="InterPro"/>
</dbReference>
<feature type="transmembrane region" description="Helical" evidence="6">
    <location>
        <begin position="393"/>
        <end position="413"/>
    </location>
</feature>
<dbReference type="PANTHER" id="PTHR31102:SF23">
    <property type="entry name" value="SI:DKEY-162B23.4"/>
    <property type="match status" value="1"/>
</dbReference>
<evidence type="ECO:0000256" key="1">
    <source>
        <dbReference type="ARBA" id="ARBA00004141"/>
    </source>
</evidence>